<protein>
    <submittedName>
        <fullName evidence="2">Acyl carrier protein</fullName>
    </submittedName>
</protein>
<evidence type="ECO:0000313" key="2">
    <source>
        <dbReference type="EMBL" id="OLR92206.1"/>
    </source>
</evidence>
<dbReference type="InterPro" id="IPR036736">
    <property type="entry name" value="ACP-like_sf"/>
</dbReference>
<reference evidence="2 3" key="1">
    <citation type="submission" date="2016-10" db="EMBL/GenBank/DDBJ databases">
        <title>The Draft Genome Sequence of Actinokineospora bangkokensis 44EHWT reveals the biosynthetic pathway of antifungal compounds Thailandins with unusual extender unit butylmalonyl-CoA.</title>
        <authorList>
            <person name="Greule A."/>
            <person name="Intra B."/>
            <person name="Flemming S."/>
            <person name="Rommel M.G."/>
            <person name="Panbangred W."/>
            <person name="Bechthold A."/>
        </authorList>
    </citation>
    <scope>NUCLEOTIDE SEQUENCE [LARGE SCALE GENOMIC DNA]</scope>
    <source>
        <strain evidence="2 3">44EHW</strain>
    </source>
</reference>
<dbReference type="SUPFAM" id="SSF47336">
    <property type="entry name" value="ACP-like"/>
    <property type="match status" value="1"/>
</dbReference>
<dbReference type="Proteomes" id="UP000186040">
    <property type="component" value="Unassembled WGS sequence"/>
</dbReference>
<dbReference type="AlphaFoldDB" id="A0A1Q9LJJ3"/>
<name>A0A1Q9LJJ3_9PSEU</name>
<dbReference type="EMBL" id="MKQR01000017">
    <property type="protein sequence ID" value="OLR92206.1"/>
    <property type="molecule type" value="Genomic_DNA"/>
</dbReference>
<keyword evidence="3" id="KW-1185">Reference proteome</keyword>
<proteinExistence type="predicted"/>
<dbReference type="PROSITE" id="PS50075">
    <property type="entry name" value="CARRIER"/>
    <property type="match status" value="1"/>
</dbReference>
<feature type="domain" description="Carrier" evidence="1">
    <location>
        <begin position="15"/>
        <end position="101"/>
    </location>
</feature>
<dbReference type="Pfam" id="PF00550">
    <property type="entry name" value="PP-binding"/>
    <property type="match status" value="1"/>
</dbReference>
<sequence length="105" mass="11338">MSAETISDTLSTDPAVVLAELSAMLRDVLDEYGLDDVEITPASTFHGDLELESVDLVALSGSLREHYGSRVNFAEFIAARDLDEIISLTVGDLVDHVVTSLEATR</sequence>
<evidence type="ECO:0000259" key="1">
    <source>
        <dbReference type="PROSITE" id="PS50075"/>
    </source>
</evidence>
<evidence type="ECO:0000313" key="3">
    <source>
        <dbReference type="Proteomes" id="UP000186040"/>
    </source>
</evidence>
<dbReference type="RefSeq" id="WP_075976095.1">
    <property type="nucleotide sequence ID" value="NZ_MKQR01000017.1"/>
</dbReference>
<comment type="caution">
    <text evidence="2">The sequence shown here is derived from an EMBL/GenBank/DDBJ whole genome shotgun (WGS) entry which is preliminary data.</text>
</comment>
<dbReference type="InterPro" id="IPR009081">
    <property type="entry name" value="PP-bd_ACP"/>
</dbReference>
<dbReference type="Gene3D" id="1.10.1200.10">
    <property type="entry name" value="ACP-like"/>
    <property type="match status" value="1"/>
</dbReference>
<dbReference type="OrthoDB" id="3785691at2"/>
<organism evidence="2 3">
    <name type="scientific">Actinokineospora bangkokensis</name>
    <dbReference type="NCBI Taxonomy" id="1193682"/>
    <lineage>
        <taxon>Bacteria</taxon>
        <taxon>Bacillati</taxon>
        <taxon>Actinomycetota</taxon>
        <taxon>Actinomycetes</taxon>
        <taxon>Pseudonocardiales</taxon>
        <taxon>Pseudonocardiaceae</taxon>
        <taxon>Actinokineospora</taxon>
    </lineage>
</organism>
<accession>A0A1Q9LJJ3</accession>
<gene>
    <name evidence="2" type="ORF">BJP25_23040</name>
</gene>
<dbReference type="STRING" id="1193682.BJP25_23040"/>